<evidence type="ECO:0000313" key="2">
    <source>
        <dbReference type="Proteomes" id="UP000003113"/>
    </source>
</evidence>
<comment type="caution">
    <text evidence="1">The sequence shown here is derived from an EMBL/GenBank/DDBJ whole genome shotgun (WGS) entry which is preliminary data.</text>
</comment>
<dbReference type="Proteomes" id="UP000003113">
    <property type="component" value="Unassembled WGS sequence"/>
</dbReference>
<accession>H0FFQ2</accession>
<protein>
    <submittedName>
        <fullName evidence="1">Uncharacterized protein</fullName>
    </submittedName>
</protein>
<dbReference type="EMBL" id="AGUF01000102">
    <property type="protein sequence ID" value="EHK62841.1"/>
    <property type="molecule type" value="Genomic_DNA"/>
</dbReference>
<gene>
    <name evidence="1" type="ORF">KYC_28112</name>
</gene>
<proteinExistence type="predicted"/>
<keyword evidence="2" id="KW-1185">Reference proteome</keyword>
<dbReference type="AlphaFoldDB" id="H0FFQ2"/>
<dbReference type="STRING" id="477184.KYC_28112"/>
<evidence type="ECO:0000313" key="1">
    <source>
        <dbReference type="EMBL" id="EHK62841.1"/>
    </source>
</evidence>
<sequence length="89" mass="10007">MLGHVAGNSAERSRTQQPSADVPLFVGEVFLRVAGAEFKEPFRAFPSRRRKFHQSRTRFARIGKVRPQDPFDRGLAAILAQRRNAQGMG</sequence>
<organism evidence="1 2">
    <name type="scientific">Achromobacter arsenitoxydans SY8</name>
    <dbReference type="NCBI Taxonomy" id="477184"/>
    <lineage>
        <taxon>Bacteria</taxon>
        <taxon>Pseudomonadati</taxon>
        <taxon>Pseudomonadota</taxon>
        <taxon>Betaproteobacteria</taxon>
        <taxon>Burkholderiales</taxon>
        <taxon>Alcaligenaceae</taxon>
        <taxon>Achromobacter</taxon>
    </lineage>
</organism>
<name>H0FFQ2_9BURK</name>
<reference evidence="1 2" key="1">
    <citation type="journal article" date="2012" name="J. Bacteriol.">
        <title>Genome sequence of the highly efficient arsenite-oxidizing bacterium Achromobacter arsenitoxydans SY8.</title>
        <authorList>
            <person name="Li X."/>
            <person name="Hu Y."/>
            <person name="Gong J."/>
            <person name="Lin Y."/>
            <person name="Johnstone L."/>
            <person name="Rensing C."/>
            <person name="Wang G."/>
        </authorList>
    </citation>
    <scope>NUCLEOTIDE SEQUENCE [LARGE SCALE GENOMIC DNA]</scope>
    <source>
        <strain evidence="1 2">SY8</strain>
    </source>
</reference>